<dbReference type="SUPFAM" id="SSF54909">
    <property type="entry name" value="Dimeric alpha+beta barrel"/>
    <property type="match status" value="1"/>
</dbReference>
<reference evidence="2" key="1">
    <citation type="submission" date="2020-05" db="EMBL/GenBank/DDBJ databases">
        <authorList>
            <person name="Chiriac C."/>
            <person name="Salcher M."/>
            <person name="Ghai R."/>
            <person name="Kavagutti S V."/>
        </authorList>
    </citation>
    <scope>NUCLEOTIDE SEQUENCE</scope>
</reference>
<organism evidence="2">
    <name type="scientific">freshwater metagenome</name>
    <dbReference type="NCBI Taxonomy" id="449393"/>
    <lineage>
        <taxon>unclassified sequences</taxon>
        <taxon>metagenomes</taxon>
        <taxon>ecological metagenomes</taxon>
    </lineage>
</organism>
<dbReference type="InterPro" id="IPR012577">
    <property type="entry name" value="NIPSNAP"/>
</dbReference>
<dbReference type="InterPro" id="IPR011008">
    <property type="entry name" value="Dimeric_a/b-barrel"/>
</dbReference>
<dbReference type="Pfam" id="PF07978">
    <property type="entry name" value="NIPSNAP"/>
    <property type="match status" value="1"/>
</dbReference>
<protein>
    <submittedName>
        <fullName evidence="2">Unannotated protein</fullName>
    </submittedName>
</protein>
<dbReference type="AlphaFoldDB" id="A0A6J6NZI7"/>
<proteinExistence type="predicted"/>
<sequence>MEKSVYELRIYHANSGKIAKLIERFRDHTVDLFADHGMESIAYWIADDAPDDLIYVLKHSGDPKANWEKFRSDERWISVKANSETDGVLVGSIDSRYMTPTDFSRIQ</sequence>
<gene>
    <name evidence="2" type="ORF">UFOPK2342_01722</name>
    <name evidence="3" type="ORF">UFOPK2423_01484</name>
    <name evidence="4" type="ORF">UFOPK3266_01598</name>
</gene>
<accession>A0A6J6NZI7</accession>
<dbReference type="EMBL" id="CAEZXB010000063">
    <property type="protein sequence ID" value="CAB4690105.1"/>
    <property type="molecule type" value="Genomic_DNA"/>
</dbReference>
<evidence type="ECO:0000259" key="1">
    <source>
        <dbReference type="Pfam" id="PF07978"/>
    </source>
</evidence>
<evidence type="ECO:0000313" key="4">
    <source>
        <dbReference type="EMBL" id="CAB4845423.1"/>
    </source>
</evidence>
<dbReference type="EMBL" id="CAFBAA010000062">
    <property type="protein sequence ID" value="CAB4845423.1"/>
    <property type="molecule type" value="Genomic_DNA"/>
</dbReference>
<name>A0A6J6NZI7_9ZZZZ</name>
<evidence type="ECO:0000313" key="2">
    <source>
        <dbReference type="EMBL" id="CAB4690105.1"/>
    </source>
</evidence>
<feature type="domain" description="NIPSNAP" evidence="1">
    <location>
        <begin position="6"/>
        <end position="105"/>
    </location>
</feature>
<evidence type="ECO:0000313" key="3">
    <source>
        <dbReference type="EMBL" id="CAB4706717.1"/>
    </source>
</evidence>
<dbReference type="Gene3D" id="3.30.70.100">
    <property type="match status" value="1"/>
</dbReference>
<dbReference type="EMBL" id="CAEZXN010000048">
    <property type="protein sequence ID" value="CAB4706717.1"/>
    <property type="molecule type" value="Genomic_DNA"/>
</dbReference>